<dbReference type="PANTHER" id="PTHR47551">
    <property type="entry name" value="TUBULIN--TYROSINE LIGASE PBY1-RELATED"/>
    <property type="match status" value="1"/>
</dbReference>
<dbReference type="Pfam" id="PF03133">
    <property type="entry name" value="TTL"/>
    <property type="match status" value="1"/>
</dbReference>
<dbReference type="STRING" id="1051891.A0A0C3LWJ5"/>
<dbReference type="InterPro" id="IPR004344">
    <property type="entry name" value="TTL/TTLL_fam"/>
</dbReference>
<evidence type="ECO:0000256" key="1">
    <source>
        <dbReference type="SAM" id="MobiDB-lite"/>
    </source>
</evidence>
<reference evidence="2 3" key="1">
    <citation type="submission" date="2014-04" db="EMBL/GenBank/DDBJ databases">
        <authorList>
            <consortium name="DOE Joint Genome Institute"/>
            <person name="Kuo A."/>
            <person name="Girlanda M."/>
            <person name="Perotto S."/>
            <person name="Kohler A."/>
            <person name="Nagy L.G."/>
            <person name="Floudas D."/>
            <person name="Copeland A."/>
            <person name="Barry K.W."/>
            <person name="Cichocki N."/>
            <person name="Veneault-Fourrey C."/>
            <person name="LaButti K."/>
            <person name="Lindquist E.A."/>
            <person name="Lipzen A."/>
            <person name="Lundell T."/>
            <person name="Morin E."/>
            <person name="Murat C."/>
            <person name="Sun H."/>
            <person name="Tunlid A."/>
            <person name="Henrissat B."/>
            <person name="Grigoriev I.V."/>
            <person name="Hibbett D.S."/>
            <person name="Martin F."/>
            <person name="Nordberg H.P."/>
            <person name="Cantor M.N."/>
            <person name="Hua S.X."/>
        </authorList>
    </citation>
    <scope>NUCLEOTIDE SEQUENCE [LARGE SCALE GENOMIC DNA]</scope>
    <source>
        <strain evidence="2 3">MUT 4182</strain>
    </source>
</reference>
<accession>A0A0C3LWJ5</accession>
<evidence type="ECO:0000313" key="2">
    <source>
        <dbReference type="EMBL" id="KIO25742.1"/>
    </source>
</evidence>
<dbReference type="Gene3D" id="3.30.470.20">
    <property type="entry name" value="ATP-grasp fold, B domain"/>
    <property type="match status" value="1"/>
</dbReference>
<dbReference type="AlphaFoldDB" id="A0A0C3LWJ5"/>
<sequence length="507" mass="56220">MVKLVAFASWPSEFVNSLVRKSLLKSLPDVDINFYTSPEEVEALAASAPESGLNILQWSTYDVILHELTLKASLSSQSPSPLRVLSSSYTIRKALIRKHFLHQQTFVNYLTKHPESPLTRAVPKTWSIDIAFADELDELWADELYDLGELIDVGNEHEESALAKWWILKPGMADRGMGIRLFRTRDELLQIFQSFEEDESSDEEEETGEEISKNSDEDEGNTRVSTSQLRHFVIQEYLSTPLLLDPASADIAGGAGSVKSTLGAGKKFHLRVYCVAIGALKVFFSPNILALFAALPYKLPGERTRADPEHQRRTSANEDHQSEAETTSSQIGEIDLARHLTNTCLQHDNPDTERSVRLLSELVGCTVYSENPAWNGQNLTQSDVDDIVNQVSVVLGETFTAALASPVHFQPLPNAFELFGVDFLVSHGEDGKLVVSILELNAEPAIEMTGPRLGWILDELFDSIAKTCVHPYFHSSMGPSGQDGWGVGETRDGLHKCLEVQVRERGG</sequence>
<dbReference type="EMBL" id="KN823036">
    <property type="protein sequence ID" value="KIO25742.1"/>
    <property type="molecule type" value="Genomic_DNA"/>
</dbReference>
<organism evidence="2 3">
    <name type="scientific">Tulasnella calospora MUT 4182</name>
    <dbReference type="NCBI Taxonomy" id="1051891"/>
    <lineage>
        <taxon>Eukaryota</taxon>
        <taxon>Fungi</taxon>
        <taxon>Dikarya</taxon>
        <taxon>Basidiomycota</taxon>
        <taxon>Agaricomycotina</taxon>
        <taxon>Agaricomycetes</taxon>
        <taxon>Cantharellales</taxon>
        <taxon>Tulasnellaceae</taxon>
        <taxon>Tulasnella</taxon>
    </lineage>
</organism>
<dbReference type="GO" id="GO:0000932">
    <property type="term" value="C:P-body"/>
    <property type="evidence" value="ECO:0007669"/>
    <property type="project" value="TreeGrafter"/>
</dbReference>
<protein>
    <recommendedName>
        <fullName evidence="4">Tubulin-tyrosine ligase</fullName>
    </recommendedName>
</protein>
<dbReference type="PROSITE" id="PS51221">
    <property type="entry name" value="TTL"/>
    <property type="match status" value="1"/>
</dbReference>
<evidence type="ECO:0000313" key="3">
    <source>
        <dbReference type="Proteomes" id="UP000054248"/>
    </source>
</evidence>
<dbReference type="HOGENOM" id="CLU_031301_0_0_1"/>
<feature type="compositionally biased region" description="Basic and acidic residues" evidence="1">
    <location>
        <begin position="303"/>
        <end position="323"/>
    </location>
</feature>
<proteinExistence type="predicted"/>
<name>A0A0C3LWJ5_9AGAM</name>
<keyword evidence="3" id="KW-1185">Reference proteome</keyword>
<dbReference type="InterPro" id="IPR027746">
    <property type="entry name" value="TTL"/>
</dbReference>
<feature type="region of interest" description="Disordered" evidence="1">
    <location>
        <begin position="303"/>
        <end position="331"/>
    </location>
</feature>
<dbReference type="OrthoDB" id="202825at2759"/>
<dbReference type="SUPFAM" id="SSF56059">
    <property type="entry name" value="Glutathione synthetase ATP-binding domain-like"/>
    <property type="match status" value="1"/>
</dbReference>
<evidence type="ECO:0008006" key="4">
    <source>
        <dbReference type="Google" id="ProtNLM"/>
    </source>
</evidence>
<dbReference type="Proteomes" id="UP000054248">
    <property type="component" value="Unassembled WGS sequence"/>
</dbReference>
<reference evidence="3" key="2">
    <citation type="submission" date="2015-01" db="EMBL/GenBank/DDBJ databases">
        <title>Evolutionary Origins and Diversification of the Mycorrhizal Mutualists.</title>
        <authorList>
            <consortium name="DOE Joint Genome Institute"/>
            <consortium name="Mycorrhizal Genomics Consortium"/>
            <person name="Kohler A."/>
            <person name="Kuo A."/>
            <person name="Nagy L.G."/>
            <person name="Floudas D."/>
            <person name="Copeland A."/>
            <person name="Barry K.W."/>
            <person name="Cichocki N."/>
            <person name="Veneault-Fourrey C."/>
            <person name="LaButti K."/>
            <person name="Lindquist E.A."/>
            <person name="Lipzen A."/>
            <person name="Lundell T."/>
            <person name="Morin E."/>
            <person name="Murat C."/>
            <person name="Riley R."/>
            <person name="Ohm R."/>
            <person name="Sun H."/>
            <person name="Tunlid A."/>
            <person name="Henrissat B."/>
            <person name="Grigoriev I.V."/>
            <person name="Hibbett D.S."/>
            <person name="Martin F."/>
        </authorList>
    </citation>
    <scope>NUCLEOTIDE SEQUENCE [LARGE SCALE GENOMIC DNA]</scope>
    <source>
        <strain evidence="3">MUT 4182</strain>
    </source>
</reference>
<gene>
    <name evidence="2" type="ORF">M407DRAFT_236568</name>
</gene>
<feature type="region of interest" description="Disordered" evidence="1">
    <location>
        <begin position="195"/>
        <end position="225"/>
    </location>
</feature>
<dbReference type="PANTHER" id="PTHR47551:SF1">
    <property type="entry name" value="TUBULIN--TYROSINE LIGASE PBY1-RELATED"/>
    <property type="match status" value="1"/>
</dbReference>
<feature type="compositionally biased region" description="Acidic residues" evidence="1">
    <location>
        <begin position="195"/>
        <end position="209"/>
    </location>
</feature>